<proteinExistence type="predicted"/>
<accession>A0A6J5NG90</accession>
<evidence type="ECO:0000313" key="1">
    <source>
        <dbReference type="EMBL" id="CAB4148028.1"/>
    </source>
</evidence>
<sequence>MTFGETYTLGGENYFVMEDGFIEHLRDQGCYSIDINDLFTEFMDWIEDEAA</sequence>
<evidence type="ECO:0000313" key="2">
    <source>
        <dbReference type="EMBL" id="CAB4158219.1"/>
    </source>
</evidence>
<name>A0A6J5NG90_9CAUD</name>
<dbReference type="EMBL" id="LR796484">
    <property type="protein sequence ID" value="CAB4148028.1"/>
    <property type="molecule type" value="Genomic_DNA"/>
</dbReference>
<organism evidence="2">
    <name type="scientific">uncultured Caudovirales phage</name>
    <dbReference type="NCBI Taxonomy" id="2100421"/>
    <lineage>
        <taxon>Viruses</taxon>
        <taxon>Duplodnaviria</taxon>
        <taxon>Heunggongvirae</taxon>
        <taxon>Uroviricota</taxon>
        <taxon>Caudoviricetes</taxon>
        <taxon>Peduoviridae</taxon>
        <taxon>Maltschvirus</taxon>
        <taxon>Maltschvirus maltsch</taxon>
    </lineage>
</organism>
<dbReference type="EMBL" id="LR796666">
    <property type="protein sequence ID" value="CAB4158219.1"/>
    <property type="molecule type" value="Genomic_DNA"/>
</dbReference>
<reference evidence="2" key="1">
    <citation type="submission" date="2020-04" db="EMBL/GenBank/DDBJ databases">
        <authorList>
            <person name="Chiriac C."/>
            <person name="Salcher M."/>
            <person name="Ghai R."/>
            <person name="Kavagutti S V."/>
        </authorList>
    </citation>
    <scope>NUCLEOTIDE SEQUENCE</scope>
</reference>
<protein>
    <submittedName>
        <fullName evidence="2">Uncharacterized protein</fullName>
    </submittedName>
</protein>
<gene>
    <name evidence="1" type="ORF">UFOVP429_80</name>
    <name evidence="2" type="ORF">UFOVP696_87</name>
</gene>